<name>A0ABV5QW94_9ACTN</name>
<gene>
    <name evidence="2" type="ORF">ACFFTP_26800</name>
</gene>
<sequence>MGAQVAAALALGGVLAGGFWFLAKTSQEGSVERGPAVCTTAATDPVPPRYVSGTRLCEALNRPDLPVLLATPGEKATNAYGTHGWTTLGGSEGGGETGSANGAGDGDGAGDGNGARDGNGAGGGRIPTPSGAVDLPTYSVRLSVSYDRLPVARLGRLLGNTVEPTKVLGRTALFYSDRTLAFRAPLGGGKAETTTGGIARHLLVAKDPKDGGGSYELVIWRQDQGIPVDDAALVRLAERVLPTVPGWTTG</sequence>
<evidence type="ECO:0000313" key="2">
    <source>
        <dbReference type="EMBL" id="MFB9557780.1"/>
    </source>
</evidence>
<reference evidence="2 3" key="1">
    <citation type="submission" date="2024-09" db="EMBL/GenBank/DDBJ databases">
        <authorList>
            <person name="Sun Q."/>
            <person name="Mori K."/>
        </authorList>
    </citation>
    <scope>NUCLEOTIDE SEQUENCE [LARGE SCALE GENOMIC DNA]</scope>
    <source>
        <strain evidence="2 3">JCM 4414</strain>
    </source>
</reference>
<keyword evidence="3" id="KW-1185">Reference proteome</keyword>
<evidence type="ECO:0000313" key="3">
    <source>
        <dbReference type="Proteomes" id="UP001589716"/>
    </source>
</evidence>
<dbReference type="EMBL" id="JBHMCT010000019">
    <property type="protein sequence ID" value="MFB9557780.1"/>
    <property type="molecule type" value="Genomic_DNA"/>
</dbReference>
<dbReference type="InterPro" id="IPR046187">
    <property type="entry name" value="DUF6215"/>
</dbReference>
<evidence type="ECO:0000256" key="1">
    <source>
        <dbReference type="SAM" id="MobiDB-lite"/>
    </source>
</evidence>
<organism evidence="2 3">
    <name type="scientific">Streptomyces roseoviridis</name>
    <dbReference type="NCBI Taxonomy" id="67361"/>
    <lineage>
        <taxon>Bacteria</taxon>
        <taxon>Bacillati</taxon>
        <taxon>Actinomycetota</taxon>
        <taxon>Actinomycetes</taxon>
        <taxon>Kitasatosporales</taxon>
        <taxon>Streptomycetaceae</taxon>
        <taxon>Streptomyces</taxon>
    </lineage>
</organism>
<feature type="region of interest" description="Disordered" evidence="1">
    <location>
        <begin position="87"/>
        <end position="132"/>
    </location>
</feature>
<proteinExistence type="predicted"/>
<feature type="compositionally biased region" description="Gly residues" evidence="1">
    <location>
        <begin position="90"/>
        <end position="125"/>
    </location>
</feature>
<dbReference type="RefSeq" id="WP_345485122.1">
    <property type="nucleotide sequence ID" value="NZ_BAAAWU010000001.1"/>
</dbReference>
<comment type="caution">
    <text evidence="2">The sequence shown here is derived from an EMBL/GenBank/DDBJ whole genome shotgun (WGS) entry which is preliminary data.</text>
</comment>
<accession>A0ABV5QW94</accession>
<dbReference type="Proteomes" id="UP001589716">
    <property type="component" value="Unassembled WGS sequence"/>
</dbReference>
<protein>
    <submittedName>
        <fullName evidence="2">DUF6215 domain-containing protein</fullName>
    </submittedName>
</protein>
<dbReference type="Pfam" id="PF19721">
    <property type="entry name" value="DUF6215"/>
    <property type="match status" value="2"/>
</dbReference>